<name>A0A8X8KB58_ACIFI</name>
<comment type="caution">
    <text evidence="1">The sequence shown here is derived from an EMBL/GenBank/DDBJ whole genome shotgun (WGS) entry which is preliminary data.</text>
</comment>
<dbReference type="Proteomes" id="UP000887300">
    <property type="component" value="Unassembled WGS sequence"/>
</dbReference>
<dbReference type="AlphaFoldDB" id="A0A8X8KB58"/>
<dbReference type="RefSeq" id="WP_215886142.1">
    <property type="nucleotide sequence ID" value="NZ_CP134225.1"/>
</dbReference>
<proteinExistence type="predicted"/>
<reference evidence="1" key="1">
    <citation type="journal article" date="2021" name="ISME J.">
        <title>Genomic evolution of the class Acidithiobacillia: deep-branching Proteobacteria living in extreme acidic conditions.</title>
        <authorList>
            <person name="Moya-Beltran A."/>
            <person name="Beard S."/>
            <person name="Rojas-Villalobos C."/>
            <person name="Issotta F."/>
            <person name="Gallardo Y."/>
            <person name="Ulloa R."/>
            <person name="Giaveno A."/>
            <person name="Degli Esposti M."/>
            <person name="Johnson D.B."/>
            <person name="Quatrini R."/>
        </authorList>
    </citation>
    <scope>NUCLEOTIDE SEQUENCE</scope>
    <source>
        <strain evidence="1">DSM 583</strain>
    </source>
</reference>
<gene>
    <name evidence="1" type="ORF">HF568_06705</name>
</gene>
<evidence type="ECO:0000313" key="1">
    <source>
        <dbReference type="EMBL" id="MBU2722903.1"/>
    </source>
</evidence>
<organism evidence="1 2">
    <name type="scientific">Acidithiobacillus ferridurans</name>
    <dbReference type="NCBI Taxonomy" id="1232575"/>
    <lineage>
        <taxon>Bacteria</taxon>
        <taxon>Pseudomonadati</taxon>
        <taxon>Pseudomonadota</taxon>
        <taxon>Acidithiobacillia</taxon>
        <taxon>Acidithiobacillales</taxon>
        <taxon>Acidithiobacillaceae</taxon>
        <taxon>Acidithiobacillus</taxon>
    </lineage>
</organism>
<protein>
    <submittedName>
        <fullName evidence="1">Uncharacterized protein</fullName>
    </submittedName>
</protein>
<dbReference type="EMBL" id="JABBHS010000198">
    <property type="protein sequence ID" value="MBU2722903.1"/>
    <property type="molecule type" value="Genomic_DNA"/>
</dbReference>
<sequence>MNPYYPLVDGSKAISTGFFQKSIPGAEPLKIPAQKDESLSSAGCDVYVDRENRCVITRTGNSVYVSQHSAADAFESSLAALRRFRRANMDDCP</sequence>
<accession>A0A8X8KB58</accession>
<evidence type="ECO:0000313" key="2">
    <source>
        <dbReference type="Proteomes" id="UP000887300"/>
    </source>
</evidence>